<dbReference type="OrthoDB" id="4571800at2"/>
<accession>A0A5R8P918</accession>
<dbReference type="RefSeq" id="WP_138458055.1">
    <property type="nucleotide sequence ID" value="NZ_VBUU01000030.1"/>
</dbReference>
<dbReference type="AlphaFoldDB" id="A0A5R8P918"/>
<sequence length="95" mass="10301">MQYGDYCGSTYSPEVTIGHTTDGQTAYCVQVSHTDAFVWSPTPDPLPVDPHHAVRPGDDCLDEGARWVDPDGRPIVCSPTVNGRNAGNLVWMLAD</sequence>
<name>A0A5R8P918_9NOCA</name>
<comment type="caution">
    <text evidence="1">The sequence shown here is derived from an EMBL/GenBank/DDBJ whole genome shotgun (WGS) entry which is preliminary data.</text>
</comment>
<dbReference type="EMBL" id="VBUU01000030">
    <property type="protein sequence ID" value="TLG01699.1"/>
    <property type="molecule type" value="Genomic_DNA"/>
</dbReference>
<evidence type="ECO:0000313" key="2">
    <source>
        <dbReference type="Proteomes" id="UP000308349"/>
    </source>
</evidence>
<gene>
    <name evidence="1" type="ORF">FEK35_23635</name>
</gene>
<reference evidence="1 2" key="1">
    <citation type="submission" date="2019-05" db="EMBL/GenBank/DDBJ databases">
        <title>Genomes sequences of two Nocardia cyriacigeorgica environmental isolates, type strains Nocardia asteroides ATCC 19247 and Nocardia cyriacigeorgica DSM 44484.</title>
        <authorList>
            <person name="Vautrin F."/>
            <person name="Bergeron E."/>
            <person name="Dubost A."/>
            <person name="Abrouk D."/>
            <person name="Rodriguez Nava V."/>
            <person name="Pujic P."/>
        </authorList>
    </citation>
    <scope>NUCLEOTIDE SEQUENCE [LARGE SCALE GENOMIC DNA]</scope>
    <source>
        <strain evidence="1 2">EML 1456</strain>
    </source>
</reference>
<organism evidence="1 2">
    <name type="scientific">Nocardia cyriacigeorgica</name>
    <dbReference type="NCBI Taxonomy" id="135487"/>
    <lineage>
        <taxon>Bacteria</taxon>
        <taxon>Bacillati</taxon>
        <taxon>Actinomycetota</taxon>
        <taxon>Actinomycetes</taxon>
        <taxon>Mycobacteriales</taxon>
        <taxon>Nocardiaceae</taxon>
        <taxon>Nocardia</taxon>
    </lineage>
</organism>
<protein>
    <submittedName>
        <fullName evidence="1">Uncharacterized protein</fullName>
    </submittedName>
</protein>
<proteinExistence type="predicted"/>
<dbReference type="Proteomes" id="UP000308349">
    <property type="component" value="Unassembled WGS sequence"/>
</dbReference>
<evidence type="ECO:0000313" key="1">
    <source>
        <dbReference type="EMBL" id="TLG01699.1"/>
    </source>
</evidence>